<dbReference type="AlphaFoldDB" id="A0A0Q9YMM5"/>
<reference evidence="4" key="2">
    <citation type="journal article" date="2016" name="Genome Announc.">
        <title>Draft Genome Sequences of Two Novel Amoeba-Resistant Intranuclear Bacteria, 'Candidatus Berkiella cookevillensis' and 'Candidatus Berkiella aquae'.</title>
        <authorList>
            <person name="Mehari Y.T."/>
            <person name="Arivett B.A."/>
            <person name="Farone A.L."/>
            <person name="Gunderson J.H."/>
            <person name="Farone M.B."/>
        </authorList>
    </citation>
    <scope>NUCLEOTIDE SEQUENCE</scope>
    <source>
        <strain evidence="4">HT99</strain>
    </source>
</reference>
<dbReference type="EMBL" id="LKAJ01000003">
    <property type="protein sequence ID" value="KRG22012.1"/>
    <property type="molecule type" value="Genomic_DNA"/>
</dbReference>
<name>A0A0Q9YMM5_9GAMM</name>
<evidence type="ECO:0000313" key="2">
    <source>
        <dbReference type="EMBL" id="KRG17993.1"/>
    </source>
</evidence>
<evidence type="ECO:0000313" key="3">
    <source>
        <dbReference type="EMBL" id="KRG22012.1"/>
    </source>
</evidence>
<keyword evidence="1" id="KW-0472">Membrane</keyword>
<evidence type="ECO:0000313" key="4">
    <source>
        <dbReference type="EMBL" id="MCS5710300.1"/>
    </source>
</evidence>
<feature type="transmembrane region" description="Helical" evidence="1">
    <location>
        <begin position="12"/>
        <end position="31"/>
    </location>
</feature>
<feature type="transmembrane region" description="Helical" evidence="1">
    <location>
        <begin position="43"/>
        <end position="63"/>
    </location>
</feature>
<reference evidence="4" key="3">
    <citation type="submission" date="2021-06" db="EMBL/GenBank/DDBJ databases">
        <title>Genomic Description and Analysis of Intracellular Bacteria, Candidatus Berkiella cookevillensis and Candidatus Berkiella aquae.</title>
        <authorList>
            <person name="Kidane D.T."/>
            <person name="Mehari Y.T."/>
            <person name="Rice F.C."/>
            <person name="Arivett B.A."/>
            <person name="Farone A.L."/>
            <person name="Berk S.G."/>
            <person name="Farone M.B."/>
        </authorList>
    </citation>
    <scope>NUCLEOTIDE SEQUENCE</scope>
    <source>
        <strain evidence="4">HT99</strain>
    </source>
</reference>
<dbReference type="EMBL" id="LKAJ01000022">
    <property type="protein sequence ID" value="KRG17993.1"/>
    <property type="molecule type" value="Genomic_DNA"/>
</dbReference>
<dbReference type="Proteomes" id="UP000051497">
    <property type="component" value="Unassembled WGS sequence"/>
</dbReference>
<accession>A0A0Q9YMM5</accession>
<comment type="caution">
    <text evidence="3">The sequence shown here is derived from an EMBL/GenBank/DDBJ whole genome shotgun (WGS) entry which is preliminary data.</text>
</comment>
<reference evidence="3" key="1">
    <citation type="submission" date="2015-09" db="EMBL/GenBank/DDBJ databases">
        <title>Draft Genome Sequences of Two Novel Amoeba-resistant Intranuclear Bacteria, Candidatus Berkiella cookevillensis and Candidatus Berkiella aquae.</title>
        <authorList>
            <person name="Mehari Y.T."/>
            <person name="Arivett B.A."/>
            <person name="Farone A.L."/>
            <person name="Gunderson J.H."/>
            <person name="Farone M.B."/>
        </authorList>
    </citation>
    <scope>NUCLEOTIDE SEQUENCE [LARGE SCALE GENOMIC DNA]</scope>
    <source>
        <strain evidence="3">HT99</strain>
    </source>
</reference>
<keyword evidence="1" id="KW-1133">Transmembrane helix</keyword>
<proteinExistence type="predicted"/>
<dbReference type="RefSeq" id="WP_075065818.1">
    <property type="nucleotide sequence ID" value="NZ_LKAJ02000001.1"/>
</dbReference>
<keyword evidence="5" id="KW-1185">Reference proteome</keyword>
<gene>
    <name evidence="4" type="ORF">HT99x_002580</name>
    <name evidence="3" type="ORF">HT99x_01206</name>
    <name evidence="2" type="ORF">HT99x_03045</name>
</gene>
<keyword evidence="1" id="KW-0812">Transmembrane</keyword>
<organism evidence="3">
    <name type="scientific">Candidatus Berkiella aquae</name>
    <dbReference type="NCBI Taxonomy" id="295108"/>
    <lineage>
        <taxon>Bacteria</taxon>
        <taxon>Pseudomonadati</taxon>
        <taxon>Pseudomonadota</taxon>
        <taxon>Gammaproteobacteria</taxon>
        <taxon>Candidatus Berkiellales</taxon>
        <taxon>Candidatus Berkiellaceae</taxon>
        <taxon>Candidatus Berkiella</taxon>
    </lineage>
</organism>
<evidence type="ECO:0000256" key="1">
    <source>
        <dbReference type="SAM" id="Phobius"/>
    </source>
</evidence>
<dbReference type="EMBL" id="LKAJ02000001">
    <property type="protein sequence ID" value="MCS5710300.1"/>
    <property type="molecule type" value="Genomic_DNA"/>
</dbReference>
<evidence type="ECO:0000313" key="5">
    <source>
        <dbReference type="Proteomes" id="UP000051497"/>
    </source>
</evidence>
<sequence>MKELALLECTSISAGLSTLECVYGIFSGLVIGSICSIDTGVKGFIVGGVTGFVFGGIIVPVMTEGLSKAINHLYGQVSYDDYDW</sequence>
<protein>
    <submittedName>
        <fullName evidence="3">Uncharacterized protein</fullName>
    </submittedName>
</protein>